<dbReference type="InterPro" id="IPR001647">
    <property type="entry name" value="HTH_TetR"/>
</dbReference>
<comment type="caution">
    <text evidence="4">The sequence shown here is derived from an EMBL/GenBank/DDBJ whole genome shotgun (WGS) entry which is preliminary data.</text>
</comment>
<dbReference type="Proteomes" id="UP000004322">
    <property type="component" value="Unassembled WGS sequence"/>
</dbReference>
<dbReference type="SUPFAM" id="SSF48498">
    <property type="entry name" value="Tetracyclin repressor-like, C-terminal domain"/>
    <property type="match status" value="1"/>
</dbReference>
<dbReference type="RefSeq" id="WP_004227518.1">
    <property type="nucleotide sequence ID" value="NZ_AEUV02000002.1"/>
</dbReference>
<evidence type="ECO:0000256" key="1">
    <source>
        <dbReference type="ARBA" id="ARBA00023125"/>
    </source>
</evidence>
<feature type="DNA-binding region" description="H-T-H motif" evidence="2">
    <location>
        <begin position="29"/>
        <end position="48"/>
    </location>
</feature>
<dbReference type="eggNOG" id="COG1309">
    <property type="taxonomic scope" value="Bacteria"/>
</dbReference>
<gene>
    <name evidence="4" type="ORF">STRCR_1093</name>
</gene>
<dbReference type="PROSITE" id="PS50977">
    <property type="entry name" value="HTH_TETR_2"/>
    <property type="match status" value="1"/>
</dbReference>
<proteinExistence type="predicted"/>
<protein>
    <recommendedName>
        <fullName evidence="3">HTH tetR-type domain-containing protein</fullName>
    </recommendedName>
</protein>
<name>G5JTJ6_STRCG</name>
<dbReference type="InterPro" id="IPR009057">
    <property type="entry name" value="Homeodomain-like_sf"/>
</dbReference>
<dbReference type="OrthoDB" id="9179041at2"/>
<organism evidence="4 5">
    <name type="scientific">Streptococcus criceti HS-6</name>
    <dbReference type="NCBI Taxonomy" id="873449"/>
    <lineage>
        <taxon>Bacteria</taxon>
        <taxon>Bacillati</taxon>
        <taxon>Bacillota</taxon>
        <taxon>Bacilli</taxon>
        <taxon>Lactobacillales</taxon>
        <taxon>Streptococcaceae</taxon>
        <taxon>Streptococcus</taxon>
    </lineage>
</organism>
<dbReference type="InterPro" id="IPR036271">
    <property type="entry name" value="Tet_transcr_reg_TetR-rel_C_sf"/>
</dbReference>
<sequence length="198" mass="22496">MKRNTAQLKENLIQTGIEEIRQHGIDNLSLRTVSQKCGVTHGAPYKHFGSKDGYLRIVLSRLSDFWANEMTVNIAPSSSARDELTQMGFNFVLAAKRNPYVFEALFVKYPFKYLELSGETILTETDLPGFDAFKHIVLKLRQQEGFNNSEAETLFHFWSFISGLAILSQNPIGTDLSQSDIRTTIEHMLDIYIKGENT</sequence>
<evidence type="ECO:0000259" key="3">
    <source>
        <dbReference type="PROSITE" id="PS50977"/>
    </source>
</evidence>
<dbReference type="STRING" id="873449.STRCR_1093"/>
<keyword evidence="1 2" id="KW-0238">DNA-binding</keyword>
<dbReference type="EMBL" id="AEUV02000002">
    <property type="protein sequence ID" value="EHI74386.1"/>
    <property type="molecule type" value="Genomic_DNA"/>
</dbReference>
<dbReference type="Pfam" id="PF00440">
    <property type="entry name" value="TetR_N"/>
    <property type="match status" value="1"/>
</dbReference>
<accession>G5JTJ6</accession>
<evidence type="ECO:0000256" key="2">
    <source>
        <dbReference type="PROSITE-ProRule" id="PRU00335"/>
    </source>
</evidence>
<dbReference type="SUPFAM" id="SSF46689">
    <property type="entry name" value="Homeodomain-like"/>
    <property type="match status" value="1"/>
</dbReference>
<evidence type="ECO:0000313" key="4">
    <source>
        <dbReference type="EMBL" id="EHI74386.1"/>
    </source>
</evidence>
<dbReference type="GO" id="GO:0003677">
    <property type="term" value="F:DNA binding"/>
    <property type="evidence" value="ECO:0007669"/>
    <property type="project" value="UniProtKB-UniRule"/>
</dbReference>
<dbReference type="Gene3D" id="1.10.357.10">
    <property type="entry name" value="Tetracycline Repressor, domain 2"/>
    <property type="match status" value="1"/>
</dbReference>
<evidence type="ECO:0000313" key="5">
    <source>
        <dbReference type="Proteomes" id="UP000004322"/>
    </source>
</evidence>
<dbReference type="AlphaFoldDB" id="G5JTJ6"/>
<keyword evidence="5" id="KW-1185">Reference proteome</keyword>
<feature type="domain" description="HTH tetR-type" evidence="3">
    <location>
        <begin position="6"/>
        <end position="66"/>
    </location>
</feature>
<reference evidence="4" key="1">
    <citation type="submission" date="2011-07" db="EMBL/GenBank/DDBJ databases">
        <authorList>
            <person name="Stanhope M.J."/>
            <person name="Durkin A.S."/>
            <person name="Hostetler J."/>
            <person name="Kim M."/>
            <person name="Radune D."/>
            <person name="Singh I."/>
            <person name="Town C.D."/>
        </authorList>
    </citation>
    <scope>NUCLEOTIDE SEQUENCE [LARGE SCALE GENOMIC DNA]</scope>
    <source>
        <strain evidence="4">HS-6</strain>
    </source>
</reference>